<dbReference type="Gene3D" id="3.40.190.10">
    <property type="entry name" value="Periplasmic binding protein-like II"/>
    <property type="match status" value="2"/>
</dbReference>
<dbReference type="PANTHER" id="PTHR30126">
    <property type="entry name" value="HTH-TYPE TRANSCRIPTIONAL REGULATOR"/>
    <property type="match status" value="1"/>
</dbReference>
<comment type="similarity">
    <text evidence="1">Belongs to the LysR transcriptional regulatory family.</text>
</comment>
<evidence type="ECO:0000256" key="2">
    <source>
        <dbReference type="ARBA" id="ARBA00023015"/>
    </source>
</evidence>
<keyword evidence="6" id="KW-1185">Reference proteome</keyword>
<dbReference type="Pfam" id="PF03466">
    <property type="entry name" value="LysR_substrate"/>
    <property type="match status" value="1"/>
</dbReference>
<dbReference type="EMBL" id="LJCR01003126">
    <property type="protein sequence ID" value="KPV47898.1"/>
    <property type="molecule type" value="Genomic_DNA"/>
</dbReference>
<dbReference type="GO" id="GO:0000976">
    <property type="term" value="F:transcription cis-regulatory region binding"/>
    <property type="evidence" value="ECO:0007669"/>
    <property type="project" value="TreeGrafter"/>
</dbReference>
<reference evidence="5 6" key="1">
    <citation type="submission" date="2015-09" db="EMBL/GenBank/DDBJ databases">
        <title>Draft genome sequence of Kouleothrix aurantiaca JCM 19913.</title>
        <authorList>
            <person name="Hemp J."/>
        </authorList>
    </citation>
    <scope>NUCLEOTIDE SEQUENCE [LARGE SCALE GENOMIC DNA]</scope>
    <source>
        <strain evidence="5 6">COM-B</strain>
    </source>
</reference>
<dbReference type="GO" id="GO:0006355">
    <property type="term" value="P:regulation of DNA-templated transcription"/>
    <property type="evidence" value="ECO:0007669"/>
    <property type="project" value="TreeGrafter"/>
</dbReference>
<evidence type="ECO:0000313" key="6">
    <source>
        <dbReference type="Proteomes" id="UP000050509"/>
    </source>
</evidence>
<evidence type="ECO:0000256" key="3">
    <source>
        <dbReference type="ARBA" id="ARBA00023163"/>
    </source>
</evidence>
<dbReference type="SUPFAM" id="SSF53850">
    <property type="entry name" value="Periplasmic binding protein-like II"/>
    <property type="match status" value="1"/>
</dbReference>
<protein>
    <submittedName>
        <fullName evidence="5">LysR family transcriptional regulator</fullName>
    </submittedName>
</protein>
<dbReference type="Proteomes" id="UP000050509">
    <property type="component" value="Unassembled WGS sequence"/>
</dbReference>
<feature type="domain" description="LysR substrate-binding" evidence="4">
    <location>
        <begin position="11"/>
        <end position="212"/>
    </location>
</feature>
<keyword evidence="2" id="KW-0805">Transcription regulation</keyword>
<proteinExistence type="inferred from homology"/>
<organism evidence="5 6">
    <name type="scientific">Kouleothrix aurantiaca</name>
    <dbReference type="NCBI Taxonomy" id="186479"/>
    <lineage>
        <taxon>Bacteria</taxon>
        <taxon>Bacillati</taxon>
        <taxon>Chloroflexota</taxon>
        <taxon>Chloroflexia</taxon>
        <taxon>Chloroflexales</taxon>
        <taxon>Roseiflexineae</taxon>
        <taxon>Roseiflexaceae</taxon>
        <taxon>Kouleothrix</taxon>
    </lineage>
</organism>
<dbReference type="InterPro" id="IPR005119">
    <property type="entry name" value="LysR_subst-bd"/>
</dbReference>
<comment type="caution">
    <text evidence="5">The sequence shown here is derived from an EMBL/GenBank/DDBJ whole genome shotgun (WGS) entry which is preliminary data.</text>
</comment>
<evidence type="ECO:0000313" key="5">
    <source>
        <dbReference type="EMBL" id="KPV47898.1"/>
    </source>
</evidence>
<feature type="non-terminal residue" evidence="5">
    <location>
        <position position="1"/>
    </location>
</feature>
<dbReference type="AlphaFoldDB" id="A0A0P9F6N3"/>
<dbReference type="PANTHER" id="PTHR30126:SF39">
    <property type="entry name" value="HTH-TYPE TRANSCRIPTIONAL REGULATOR CYSL"/>
    <property type="match status" value="1"/>
</dbReference>
<keyword evidence="3" id="KW-0804">Transcription</keyword>
<sequence>ATEAARAAAGLADRTLRLGAGHALATYLLPELLGSYRALYPQRLVRISVGNAAEPLEQVASGAVELALVGSPAAHPQLDVTPFMHDQLVVIVAPDAEWAARDGIPAEELAGRVFFTREPGSALHASVEGILGAAALESDNVILLGETEAIKRSVEAGLGVALVQGIAVEREVAQGNLRALPLRGADNTRTYNYARRAGRALSAAAEGLVALL</sequence>
<evidence type="ECO:0000256" key="1">
    <source>
        <dbReference type="ARBA" id="ARBA00009437"/>
    </source>
</evidence>
<accession>A0A0P9F6N3</accession>
<gene>
    <name evidence="5" type="ORF">SE17_40975</name>
</gene>
<name>A0A0P9F6N3_9CHLR</name>
<evidence type="ECO:0000259" key="4">
    <source>
        <dbReference type="Pfam" id="PF03466"/>
    </source>
</evidence>